<feature type="signal peptide" evidence="5">
    <location>
        <begin position="1"/>
        <end position="32"/>
    </location>
</feature>
<keyword evidence="2 4" id="KW-0479">Metal-binding</keyword>
<reference evidence="7 8" key="1">
    <citation type="submission" date="2019-09" db="EMBL/GenBank/DDBJ databases">
        <title>Genome sequence of Roseospira marina, one of the more divergent members of the non-sulfur purple photosynthetic bacterial family, the Rhodospirillaceae.</title>
        <authorList>
            <person name="Meyer T."/>
            <person name="Kyndt J."/>
        </authorList>
    </citation>
    <scope>NUCLEOTIDE SEQUENCE [LARGE SCALE GENOMIC DNA]</scope>
    <source>
        <strain evidence="7 8">DSM 15113</strain>
    </source>
</reference>
<dbReference type="InterPro" id="IPR036909">
    <property type="entry name" value="Cyt_c-like_dom_sf"/>
</dbReference>
<dbReference type="Gene3D" id="1.10.760.10">
    <property type="entry name" value="Cytochrome c-like domain"/>
    <property type="match status" value="1"/>
</dbReference>
<dbReference type="InterPro" id="IPR009056">
    <property type="entry name" value="Cyt_c-like_dom"/>
</dbReference>
<feature type="domain" description="Cytochrome c" evidence="6">
    <location>
        <begin position="33"/>
        <end position="111"/>
    </location>
</feature>
<evidence type="ECO:0000256" key="2">
    <source>
        <dbReference type="ARBA" id="ARBA00022723"/>
    </source>
</evidence>
<feature type="chain" id="PRO_5024303169" evidence="5">
    <location>
        <begin position="33"/>
        <end position="113"/>
    </location>
</feature>
<evidence type="ECO:0000256" key="1">
    <source>
        <dbReference type="ARBA" id="ARBA00022617"/>
    </source>
</evidence>
<keyword evidence="1 4" id="KW-0349">Heme</keyword>
<dbReference type="PROSITE" id="PS51007">
    <property type="entry name" value="CYTC"/>
    <property type="match status" value="1"/>
</dbReference>
<evidence type="ECO:0000256" key="5">
    <source>
        <dbReference type="SAM" id="SignalP"/>
    </source>
</evidence>
<dbReference type="GO" id="GO:0009055">
    <property type="term" value="F:electron transfer activity"/>
    <property type="evidence" value="ECO:0007669"/>
    <property type="project" value="InterPro"/>
</dbReference>
<keyword evidence="8" id="KW-1185">Reference proteome</keyword>
<keyword evidence="5" id="KW-0732">Signal</keyword>
<evidence type="ECO:0000256" key="4">
    <source>
        <dbReference type="PROSITE-ProRule" id="PRU00433"/>
    </source>
</evidence>
<evidence type="ECO:0000256" key="3">
    <source>
        <dbReference type="ARBA" id="ARBA00023004"/>
    </source>
</evidence>
<accession>A0A5M6IEQ5</accession>
<sequence length="113" mass="12228">MTQTQITSFAHRHVALLAAAIVVLALTAPAQAQDATEGARLYRDTCADCHGRQGEDKALGQSRPLRTLDAETVRETLIARRADPRSMQDRIKAGLTDREVEALAAYVAAFPSP</sequence>
<dbReference type="GO" id="GO:0020037">
    <property type="term" value="F:heme binding"/>
    <property type="evidence" value="ECO:0007669"/>
    <property type="project" value="InterPro"/>
</dbReference>
<dbReference type="Pfam" id="PF13442">
    <property type="entry name" value="Cytochrome_CBB3"/>
    <property type="match status" value="1"/>
</dbReference>
<evidence type="ECO:0000313" key="8">
    <source>
        <dbReference type="Proteomes" id="UP000324065"/>
    </source>
</evidence>
<proteinExistence type="predicted"/>
<evidence type="ECO:0000259" key="6">
    <source>
        <dbReference type="PROSITE" id="PS51007"/>
    </source>
</evidence>
<dbReference type="RefSeq" id="WP_150061959.1">
    <property type="nucleotide sequence ID" value="NZ_JACHII010000002.1"/>
</dbReference>
<organism evidence="7 8">
    <name type="scientific">Roseospira marina</name>
    <dbReference type="NCBI Taxonomy" id="140057"/>
    <lineage>
        <taxon>Bacteria</taxon>
        <taxon>Pseudomonadati</taxon>
        <taxon>Pseudomonadota</taxon>
        <taxon>Alphaproteobacteria</taxon>
        <taxon>Rhodospirillales</taxon>
        <taxon>Rhodospirillaceae</taxon>
        <taxon>Roseospira</taxon>
    </lineage>
</organism>
<keyword evidence="3 4" id="KW-0408">Iron</keyword>
<protein>
    <submittedName>
        <fullName evidence="7">C-type cytochrome</fullName>
    </submittedName>
</protein>
<dbReference type="OrthoDB" id="9808603at2"/>
<comment type="caution">
    <text evidence="7">The sequence shown here is derived from an EMBL/GenBank/DDBJ whole genome shotgun (WGS) entry which is preliminary data.</text>
</comment>
<dbReference type="Proteomes" id="UP000324065">
    <property type="component" value="Unassembled WGS sequence"/>
</dbReference>
<dbReference type="SUPFAM" id="SSF46626">
    <property type="entry name" value="Cytochrome c"/>
    <property type="match status" value="1"/>
</dbReference>
<evidence type="ECO:0000313" key="7">
    <source>
        <dbReference type="EMBL" id="KAA5606028.1"/>
    </source>
</evidence>
<dbReference type="EMBL" id="VWPJ01000006">
    <property type="protein sequence ID" value="KAA5606028.1"/>
    <property type="molecule type" value="Genomic_DNA"/>
</dbReference>
<gene>
    <name evidence="7" type="ORF">F1188_08430</name>
</gene>
<dbReference type="GO" id="GO:0046872">
    <property type="term" value="F:metal ion binding"/>
    <property type="evidence" value="ECO:0007669"/>
    <property type="project" value="UniProtKB-KW"/>
</dbReference>
<name>A0A5M6IEQ5_9PROT</name>
<dbReference type="AlphaFoldDB" id="A0A5M6IEQ5"/>